<dbReference type="SMART" id="SM00054">
    <property type="entry name" value="EFh"/>
    <property type="match status" value="2"/>
</dbReference>
<evidence type="ECO:0000259" key="2">
    <source>
        <dbReference type="PROSITE" id="PS50222"/>
    </source>
</evidence>
<dbReference type="AlphaFoldDB" id="A0A914X5Y7"/>
<dbReference type="PANTHER" id="PTHR19972">
    <property type="entry name" value="CALBINDIN"/>
    <property type="match status" value="1"/>
</dbReference>
<dbReference type="PANTHER" id="PTHR19972:SF10">
    <property type="entry name" value="CALBINDIN-32"/>
    <property type="match status" value="1"/>
</dbReference>
<dbReference type="GO" id="GO:0005509">
    <property type="term" value="F:calcium ion binding"/>
    <property type="evidence" value="ECO:0007669"/>
    <property type="project" value="InterPro"/>
</dbReference>
<evidence type="ECO:0000256" key="1">
    <source>
        <dbReference type="ARBA" id="ARBA00022837"/>
    </source>
</evidence>
<keyword evidence="1" id="KW-0106">Calcium</keyword>
<name>A0A914X5Y7_9BILA</name>
<keyword evidence="3" id="KW-1185">Reference proteome</keyword>
<dbReference type="GO" id="GO:0051480">
    <property type="term" value="P:regulation of cytosolic calcium ion concentration"/>
    <property type="evidence" value="ECO:0007669"/>
    <property type="project" value="TreeGrafter"/>
</dbReference>
<dbReference type="Pfam" id="PF13499">
    <property type="entry name" value="EF-hand_7"/>
    <property type="match status" value="1"/>
</dbReference>
<dbReference type="GO" id="GO:0005634">
    <property type="term" value="C:nucleus"/>
    <property type="evidence" value="ECO:0007669"/>
    <property type="project" value="TreeGrafter"/>
</dbReference>
<dbReference type="InterPro" id="IPR002048">
    <property type="entry name" value="EF_hand_dom"/>
</dbReference>
<evidence type="ECO:0000313" key="3">
    <source>
        <dbReference type="Proteomes" id="UP000887566"/>
    </source>
</evidence>
<sequence>MSASRSEKGENFMRKFRNRTNSDFSHITASELIAIWDHYDLDGNGFLENEELDLFLREFVSSACSSDVGTEVVSETMLGEMKQDLLDAYDDNEDGRIELSEKYTMDDVEQFRNVLLQSCDLDGDGKICKEELTVILLGLQKFQR</sequence>
<dbReference type="GO" id="GO:0043005">
    <property type="term" value="C:neuron projection"/>
    <property type="evidence" value="ECO:0007669"/>
    <property type="project" value="TreeGrafter"/>
</dbReference>
<dbReference type="PROSITE" id="PS50222">
    <property type="entry name" value="EF_HAND_2"/>
    <property type="match status" value="2"/>
</dbReference>
<dbReference type="Gene3D" id="1.10.238.10">
    <property type="entry name" value="EF-hand"/>
    <property type="match status" value="1"/>
</dbReference>
<feature type="domain" description="EF-hand" evidence="2">
    <location>
        <begin position="106"/>
        <end position="142"/>
    </location>
</feature>
<dbReference type="SUPFAM" id="SSF47473">
    <property type="entry name" value="EF-hand"/>
    <property type="match status" value="1"/>
</dbReference>
<dbReference type="InterPro" id="IPR011992">
    <property type="entry name" value="EF-hand-dom_pair"/>
</dbReference>
<dbReference type="WBParaSite" id="PSAMB.scaffold614size45634.g7439.t1">
    <property type="protein sequence ID" value="PSAMB.scaffold614size45634.g7439.t1"/>
    <property type="gene ID" value="PSAMB.scaffold614size45634.g7439"/>
</dbReference>
<reference evidence="4" key="1">
    <citation type="submission" date="2022-11" db="UniProtKB">
        <authorList>
            <consortium name="WormBaseParasite"/>
        </authorList>
    </citation>
    <scope>IDENTIFICATION</scope>
</reference>
<dbReference type="PROSITE" id="PS00018">
    <property type="entry name" value="EF_HAND_1"/>
    <property type="match status" value="2"/>
</dbReference>
<organism evidence="3 4">
    <name type="scientific">Plectus sambesii</name>
    <dbReference type="NCBI Taxonomy" id="2011161"/>
    <lineage>
        <taxon>Eukaryota</taxon>
        <taxon>Metazoa</taxon>
        <taxon>Ecdysozoa</taxon>
        <taxon>Nematoda</taxon>
        <taxon>Chromadorea</taxon>
        <taxon>Plectida</taxon>
        <taxon>Plectina</taxon>
        <taxon>Plectoidea</taxon>
        <taxon>Plectidae</taxon>
        <taxon>Plectus</taxon>
    </lineage>
</organism>
<dbReference type="Proteomes" id="UP000887566">
    <property type="component" value="Unplaced"/>
</dbReference>
<feature type="domain" description="EF-hand" evidence="2">
    <location>
        <begin position="27"/>
        <end position="62"/>
    </location>
</feature>
<dbReference type="GO" id="GO:0045202">
    <property type="term" value="C:synapse"/>
    <property type="evidence" value="ECO:0007669"/>
    <property type="project" value="TreeGrafter"/>
</dbReference>
<dbReference type="GO" id="GO:0005829">
    <property type="term" value="C:cytosol"/>
    <property type="evidence" value="ECO:0007669"/>
    <property type="project" value="TreeGrafter"/>
</dbReference>
<accession>A0A914X5Y7</accession>
<dbReference type="Pfam" id="PF13202">
    <property type="entry name" value="EF-hand_5"/>
    <property type="match status" value="1"/>
</dbReference>
<proteinExistence type="predicted"/>
<dbReference type="InterPro" id="IPR018247">
    <property type="entry name" value="EF_Hand_1_Ca_BS"/>
</dbReference>
<protein>
    <submittedName>
        <fullName evidence="4">EF-hand domain-containing protein</fullName>
    </submittedName>
</protein>
<dbReference type="InterPro" id="IPR051001">
    <property type="entry name" value="Calbindin_Ca-bind"/>
</dbReference>
<evidence type="ECO:0000313" key="4">
    <source>
        <dbReference type="WBParaSite" id="PSAMB.scaffold614size45634.g7439.t1"/>
    </source>
</evidence>